<feature type="region of interest" description="Disordered" evidence="1">
    <location>
        <begin position="138"/>
        <end position="166"/>
    </location>
</feature>
<name>A0A7X1NNC5_9MICC</name>
<dbReference type="AlphaFoldDB" id="A0A7X1NNC5"/>
<dbReference type="RefSeq" id="WP_152812520.1">
    <property type="nucleotide sequence ID" value="NZ_VJXX01000001.1"/>
</dbReference>
<organism evidence="2 3">
    <name type="scientific">Arthrobacter bussei</name>
    <dbReference type="NCBI Taxonomy" id="2594179"/>
    <lineage>
        <taxon>Bacteria</taxon>
        <taxon>Bacillati</taxon>
        <taxon>Actinomycetota</taxon>
        <taxon>Actinomycetes</taxon>
        <taxon>Micrococcales</taxon>
        <taxon>Micrococcaceae</taxon>
        <taxon>Arthrobacter</taxon>
    </lineage>
</organism>
<comment type="caution">
    <text evidence="2">The sequence shown here is derived from an EMBL/GenBank/DDBJ whole genome shotgun (WGS) entry which is preliminary data.</text>
</comment>
<accession>A0A7X1NNC5</accession>
<feature type="region of interest" description="Disordered" evidence="1">
    <location>
        <begin position="1"/>
        <end position="25"/>
    </location>
</feature>
<dbReference type="Proteomes" id="UP000326464">
    <property type="component" value="Unassembled WGS sequence"/>
</dbReference>
<evidence type="ECO:0000256" key="1">
    <source>
        <dbReference type="SAM" id="MobiDB-lite"/>
    </source>
</evidence>
<proteinExistence type="predicted"/>
<evidence type="ECO:0000313" key="2">
    <source>
        <dbReference type="EMBL" id="MPY09932.1"/>
    </source>
</evidence>
<dbReference type="OrthoDB" id="9860979at2"/>
<evidence type="ECO:0000313" key="3">
    <source>
        <dbReference type="Proteomes" id="UP000326464"/>
    </source>
</evidence>
<keyword evidence="3" id="KW-1185">Reference proteome</keyword>
<reference evidence="3" key="1">
    <citation type="submission" date="2019-07" db="EMBL/GenBank/DDBJ databases">
        <title>Arthrobacter KR32 sp. nov., isolated from mountain cheese made of cows milk.</title>
        <authorList>
            <person name="Flegler A."/>
        </authorList>
    </citation>
    <scope>NUCLEOTIDE SEQUENCE [LARGE SCALE GENOMIC DNA]</scope>
    <source>
        <strain evidence="3">KR32</strain>
    </source>
</reference>
<sequence length="197" mass="19731">MRGVEDGTPGAEDVLISDLGPPLRGPVPARELPARPRRRPLLAGVGVLALTGAAYSATAAVPPSAGPPVPGMPARYADAVPAVPGGAGVPLDVCSVYPGACPSPPGIGLDGTARFLPDELTGITGSVIICEPSTGACRPLDRPSRDGGTPHTQDLPAGEELGALDDGETYAYRTVPPGQLELMGVRLPDGAVLPAAP</sequence>
<dbReference type="EMBL" id="VJXX01000001">
    <property type="protein sequence ID" value="MPY09932.1"/>
    <property type="molecule type" value="Genomic_DNA"/>
</dbReference>
<protein>
    <submittedName>
        <fullName evidence="2">Uncharacterized protein</fullName>
    </submittedName>
</protein>
<gene>
    <name evidence="2" type="ORF">FNH21_04250</name>
</gene>